<feature type="compositionally biased region" description="Polar residues" evidence="2">
    <location>
        <begin position="336"/>
        <end position="365"/>
    </location>
</feature>
<sequence length="623" mass="68858">SSANGNPGLSRSNYKPTEGSSTVFDFTQDDLLSNYDHNKKQNFTDGRYISPSRLGNSSTDSYMNSRSDRLRESRTAKPYANEQLQEDDSRYNEVIGTVERTMKKYADNLLKVLDGMSNRLSQLELINERLERSVGEMRADMEHDHNETGERFRILENHIREVHRTVQILRDKQEIAEAQTELAKLQLARKESTNNLHGSEDKPPGSSSLSEVKQENTFQSQNVQAQHRSSHPALPALPAPQQPIPSHSLPMPTREQCQPSSPQMQQPAQVSTMQQSPVMPFPQQVAQFPQPTNVMVMQPYYQQQPQQQGQIPQVPQGPQTAQVPHTSQPAAAAPQTQNLPYSNQPTHIQNISNQSSQPYVQRSHAQQLPQLQPQPQSQLQLQPQLQPQMQIQPPPQQPHLSQQAHMRPSIYSGQAHGGSSEAFSYASENANQQAQPPYQGGSSGISSEASVYNYGNPAHIIQPSSQGQLTMQSPRPQLNQGLSQTGDSGSASSALVPLPPGHPMHGFSAYNLPPRPSSSPYGVPFSVGPQANPFPGAYMRLSPQQAQQYAHPSGNVTPNISGHLPSTHAFDDLVEQVAGMGFSRDQVRGAIQRVSENGQPVDMNSVLDRLNNTTGQSQRGWYN</sequence>
<feature type="compositionally biased region" description="Low complexity" evidence="2">
    <location>
        <begin position="256"/>
        <end position="276"/>
    </location>
</feature>
<dbReference type="OMA" id="HPYSDLI"/>
<keyword evidence="1" id="KW-0175">Coiled coil</keyword>
<feature type="compositionally biased region" description="Low complexity" evidence="2">
    <location>
        <begin position="303"/>
        <end position="319"/>
    </location>
</feature>
<name>A0AA38GVE9_TAXCH</name>
<dbReference type="PANTHER" id="PTHR31805:SF16">
    <property type="entry name" value="FORMIN-LIKE PROTEIN (DUF1421)"/>
    <property type="match status" value="1"/>
</dbReference>
<dbReference type="Proteomes" id="UP000824469">
    <property type="component" value="Unassembled WGS sequence"/>
</dbReference>
<reference evidence="4 5" key="1">
    <citation type="journal article" date="2021" name="Nat. Plants">
        <title>The Taxus genome provides insights into paclitaxel biosynthesis.</title>
        <authorList>
            <person name="Xiong X."/>
            <person name="Gou J."/>
            <person name="Liao Q."/>
            <person name="Li Y."/>
            <person name="Zhou Q."/>
            <person name="Bi G."/>
            <person name="Li C."/>
            <person name="Du R."/>
            <person name="Wang X."/>
            <person name="Sun T."/>
            <person name="Guo L."/>
            <person name="Liang H."/>
            <person name="Lu P."/>
            <person name="Wu Y."/>
            <person name="Zhang Z."/>
            <person name="Ro D.K."/>
            <person name="Shang Y."/>
            <person name="Huang S."/>
            <person name="Yan J."/>
        </authorList>
    </citation>
    <scope>NUCLEOTIDE SEQUENCE [LARGE SCALE GENOMIC DNA]</scope>
    <source>
        <strain evidence="4">Ta-2019</strain>
    </source>
</reference>
<feature type="compositionally biased region" description="Basic and acidic residues" evidence="2">
    <location>
        <begin position="191"/>
        <end position="203"/>
    </location>
</feature>
<feature type="compositionally biased region" description="Polar residues" evidence="2">
    <location>
        <begin position="610"/>
        <end position="623"/>
    </location>
</feature>
<dbReference type="Pfam" id="PF07223">
    <property type="entry name" value="DUF1421"/>
    <property type="match status" value="1"/>
</dbReference>
<feature type="compositionally biased region" description="Polar residues" evidence="2">
    <location>
        <begin position="462"/>
        <end position="493"/>
    </location>
</feature>
<dbReference type="PANTHER" id="PTHR31805">
    <property type="entry name" value="RECEPTOR-LIKE KINASE, PUTATIVE (DUF1421)-RELATED"/>
    <property type="match status" value="1"/>
</dbReference>
<evidence type="ECO:0000259" key="3">
    <source>
        <dbReference type="Pfam" id="PF07223"/>
    </source>
</evidence>
<evidence type="ECO:0000256" key="1">
    <source>
        <dbReference type="SAM" id="Coils"/>
    </source>
</evidence>
<organism evidence="4 5">
    <name type="scientific">Taxus chinensis</name>
    <name type="common">Chinese yew</name>
    <name type="synonym">Taxus wallichiana var. chinensis</name>
    <dbReference type="NCBI Taxonomy" id="29808"/>
    <lineage>
        <taxon>Eukaryota</taxon>
        <taxon>Viridiplantae</taxon>
        <taxon>Streptophyta</taxon>
        <taxon>Embryophyta</taxon>
        <taxon>Tracheophyta</taxon>
        <taxon>Spermatophyta</taxon>
        <taxon>Pinopsida</taxon>
        <taxon>Pinidae</taxon>
        <taxon>Conifers II</taxon>
        <taxon>Cupressales</taxon>
        <taxon>Taxaceae</taxon>
        <taxon>Taxus</taxon>
    </lineage>
</organism>
<feature type="domain" description="DUF1421" evidence="3">
    <location>
        <begin position="570"/>
        <end position="613"/>
    </location>
</feature>
<feature type="compositionally biased region" description="Basic and acidic residues" evidence="2">
    <location>
        <begin position="66"/>
        <end position="75"/>
    </location>
</feature>
<evidence type="ECO:0000313" key="4">
    <source>
        <dbReference type="EMBL" id="KAH9329622.1"/>
    </source>
</evidence>
<dbReference type="EMBL" id="JAHRHJ020000001">
    <property type="protein sequence ID" value="KAH9329622.1"/>
    <property type="molecule type" value="Genomic_DNA"/>
</dbReference>
<feature type="compositionally biased region" description="Polar residues" evidence="2">
    <location>
        <begin position="205"/>
        <end position="227"/>
    </location>
</feature>
<accession>A0AA38GVE9</accession>
<feature type="compositionally biased region" description="Low complexity" evidence="2">
    <location>
        <begin position="366"/>
        <end position="391"/>
    </location>
</feature>
<feature type="region of interest" description="Disordered" evidence="2">
    <location>
        <begin position="599"/>
        <end position="623"/>
    </location>
</feature>
<comment type="caution">
    <text evidence="4">The sequence shown here is derived from an EMBL/GenBank/DDBJ whole genome shotgun (WGS) entry which is preliminary data.</text>
</comment>
<gene>
    <name evidence="4" type="ORF">KI387_001730</name>
</gene>
<feature type="coiled-coil region" evidence="1">
    <location>
        <begin position="113"/>
        <end position="140"/>
    </location>
</feature>
<feature type="region of interest" description="Disordered" evidence="2">
    <location>
        <begin position="191"/>
        <end position="276"/>
    </location>
</feature>
<dbReference type="InterPro" id="IPR010820">
    <property type="entry name" value="DUF1421"/>
</dbReference>
<feature type="compositionally biased region" description="Polar residues" evidence="2">
    <location>
        <begin position="53"/>
        <end position="65"/>
    </location>
</feature>
<evidence type="ECO:0000256" key="2">
    <source>
        <dbReference type="SAM" id="MobiDB-lite"/>
    </source>
</evidence>
<protein>
    <recommendedName>
        <fullName evidence="3">DUF1421 domain-containing protein</fullName>
    </recommendedName>
</protein>
<feature type="region of interest" description="Disordered" evidence="2">
    <location>
        <begin position="1"/>
        <end position="22"/>
    </location>
</feature>
<proteinExistence type="predicted"/>
<dbReference type="AlphaFoldDB" id="A0AA38GVE9"/>
<feature type="region of interest" description="Disordered" evidence="2">
    <location>
        <begin position="36"/>
        <end position="84"/>
    </location>
</feature>
<feature type="region of interest" description="Disordered" evidence="2">
    <location>
        <begin position="457"/>
        <end position="500"/>
    </location>
</feature>
<feature type="region of interest" description="Disordered" evidence="2">
    <location>
        <begin position="303"/>
        <end position="405"/>
    </location>
</feature>
<evidence type="ECO:0000313" key="5">
    <source>
        <dbReference type="Proteomes" id="UP000824469"/>
    </source>
</evidence>
<keyword evidence="5" id="KW-1185">Reference proteome</keyword>
<feature type="non-terminal residue" evidence="4">
    <location>
        <position position="1"/>
    </location>
</feature>